<feature type="compositionally biased region" description="Low complexity" evidence="1">
    <location>
        <begin position="51"/>
        <end position="78"/>
    </location>
</feature>
<feature type="transmembrane region" description="Helical" evidence="2">
    <location>
        <begin position="6"/>
        <end position="26"/>
    </location>
</feature>
<evidence type="ECO:0000313" key="4">
    <source>
        <dbReference type="EMBL" id="WDI00866.1"/>
    </source>
</evidence>
<keyword evidence="2" id="KW-0812">Transmembrane</keyword>
<proteinExistence type="predicted"/>
<sequence>MKKWFSSKRLLMVMMAFTLIFSTVAIPDNADARRGGGGFKSGTKSYTNTPNRSNDSNSNVSNSTTNRNNNATNSTTNQNRGFFSGGSLMKGLMIGGLAGMLFGGLFGGMGFFGELLGLAINLLAIFVLISLGVGIYRAIKRRREEKEKSRNIYDGNGRY</sequence>
<dbReference type="RefSeq" id="WP_047910682.1">
    <property type="nucleotide sequence ID" value="NZ_CP118101.1"/>
</dbReference>
<evidence type="ECO:0000256" key="1">
    <source>
        <dbReference type="SAM" id="MobiDB-lite"/>
    </source>
</evidence>
<dbReference type="PANTHER" id="PTHR41542">
    <property type="entry name" value="BLL5807 PROTEIN"/>
    <property type="match status" value="1"/>
</dbReference>
<evidence type="ECO:0000256" key="2">
    <source>
        <dbReference type="SAM" id="Phobius"/>
    </source>
</evidence>
<evidence type="ECO:0000313" key="3">
    <source>
        <dbReference type="EMBL" id="WDH81151.1"/>
    </source>
</evidence>
<dbReference type="Proteomes" id="UP001221519">
    <property type="component" value="Chromosome"/>
</dbReference>
<evidence type="ECO:0000313" key="6">
    <source>
        <dbReference type="Proteomes" id="UP001221519"/>
    </source>
</evidence>
<reference evidence="3 6" key="1">
    <citation type="submission" date="2023-02" db="EMBL/GenBank/DDBJ databases">
        <title>Pathogen: clinical or host-associated sample.</title>
        <authorList>
            <person name="Hergert J."/>
            <person name="Casey R."/>
            <person name="Wagner J."/>
            <person name="Young E.L."/>
            <person name="Oakeson K.F."/>
        </authorList>
    </citation>
    <scope>NUCLEOTIDE SEQUENCE</scope>
    <source>
        <strain evidence="4 6">2022CK-00829</strain>
        <strain evidence="3">2022CK-00830</strain>
    </source>
</reference>
<keyword evidence="6" id="KW-1185">Reference proteome</keyword>
<accession>A0AAX3MVJ6</accession>
<feature type="transmembrane region" description="Helical" evidence="2">
    <location>
        <begin position="92"/>
        <end position="112"/>
    </location>
</feature>
<dbReference type="AlphaFoldDB" id="A0AAX3MVJ6"/>
<organism evidence="3 5">
    <name type="scientific">Paenibacillus urinalis</name>
    <dbReference type="NCBI Taxonomy" id="521520"/>
    <lineage>
        <taxon>Bacteria</taxon>
        <taxon>Bacillati</taxon>
        <taxon>Bacillota</taxon>
        <taxon>Bacilli</taxon>
        <taxon>Bacillales</taxon>
        <taxon>Paenibacillaceae</taxon>
        <taxon>Paenibacillus</taxon>
    </lineage>
</organism>
<dbReference type="EMBL" id="CP118101">
    <property type="protein sequence ID" value="WDH81151.1"/>
    <property type="molecule type" value="Genomic_DNA"/>
</dbReference>
<evidence type="ECO:0000313" key="5">
    <source>
        <dbReference type="Proteomes" id="UP001220962"/>
    </source>
</evidence>
<feature type="region of interest" description="Disordered" evidence="1">
    <location>
        <begin position="37"/>
        <end position="78"/>
    </location>
</feature>
<keyword evidence="2" id="KW-1133">Transmembrane helix</keyword>
<name>A0AAX3MVJ6_9BACL</name>
<dbReference type="PANTHER" id="PTHR41542:SF1">
    <property type="entry name" value="BLL5807 PROTEIN"/>
    <property type="match status" value="1"/>
</dbReference>
<dbReference type="Proteomes" id="UP001220962">
    <property type="component" value="Chromosome"/>
</dbReference>
<protein>
    <recommendedName>
        <fullName evidence="7">Preprotein translocase subunit Tim44</fullName>
    </recommendedName>
</protein>
<evidence type="ECO:0008006" key="7">
    <source>
        <dbReference type="Google" id="ProtNLM"/>
    </source>
</evidence>
<feature type="transmembrane region" description="Helical" evidence="2">
    <location>
        <begin position="118"/>
        <end position="139"/>
    </location>
</feature>
<dbReference type="EMBL" id="CP118108">
    <property type="protein sequence ID" value="WDI00866.1"/>
    <property type="molecule type" value="Genomic_DNA"/>
</dbReference>
<gene>
    <name evidence="3" type="ORF">PUW23_16625</name>
    <name evidence="4" type="ORF">PUW25_16450</name>
</gene>
<keyword evidence="2" id="KW-0472">Membrane</keyword>